<evidence type="ECO:0000256" key="1">
    <source>
        <dbReference type="SAM" id="MobiDB-lite"/>
    </source>
</evidence>
<proteinExistence type="predicted"/>
<reference evidence="2" key="1">
    <citation type="journal article" date="2023" name="G3 (Bethesda)">
        <title>A reference genome for the long-term kleptoplast-retaining sea slug Elysia crispata morphotype clarki.</title>
        <authorList>
            <person name="Eastman K.E."/>
            <person name="Pendleton A.L."/>
            <person name="Shaikh M.A."/>
            <person name="Suttiyut T."/>
            <person name="Ogas R."/>
            <person name="Tomko P."/>
            <person name="Gavelis G."/>
            <person name="Widhalm J.R."/>
            <person name="Wisecaver J.H."/>
        </authorList>
    </citation>
    <scope>NUCLEOTIDE SEQUENCE</scope>
    <source>
        <strain evidence="2">ECLA1</strain>
    </source>
</reference>
<sequence>MLDVGGHSNSRPGRSVRELNRLRAIFGENPTKIFASHSHHGVRHVLSRRPPQKLHNNDSSITNQGTNLESTHSAIFSKMSLPMLQVLIETNGLRTERISSPQSLPHMKAEGVNCPALNGASGLVVTSSNFGNLRSVRALKLMSPEVAIS</sequence>
<feature type="compositionally biased region" description="Basic residues" evidence="1">
    <location>
        <begin position="37"/>
        <end position="52"/>
    </location>
</feature>
<organism evidence="2 3">
    <name type="scientific">Elysia crispata</name>
    <name type="common">lettuce slug</name>
    <dbReference type="NCBI Taxonomy" id="231223"/>
    <lineage>
        <taxon>Eukaryota</taxon>
        <taxon>Metazoa</taxon>
        <taxon>Spiralia</taxon>
        <taxon>Lophotrochozoa</taxon>
        <taxon>Mollusca</taxon>
        <taxon>Gastropoda</taxon>
        <taxon>Heterobranchia</taxon>
        <taxon>Euthyneura</taxon>
        <taxon>Panpulmonata</taxon>
        <taxon>Sacoglossa</taxon>
        <taxon>Placobranchoidea</taxon>
        <taxon>Plakobranchidae</taxon>
        <taxon>Elysia</taxon>
    </lineage>
</organism>
<accession>A0AAE0ZA25</accession>
<comment type="caution">
    <text evidence="2">The sequence shown here is derived from an EMBL/GenBank/DDBJ whole genome shotgun (WGS) entry which is preliminary data.</text>
</comment>
<protein>
    <submittedName>
        <fullName evidence="2">Uncharacterized protein</fullName>
    </submittedName>
</protein>
<dbReference type="AlphaFoldDB" id="A0AAE0ZA25"/>
<feature type="region of interest" description="Disordered" evidence="1">
    <location>
        <begin position="37"/>
        <end position="65"/>
    </location>
</feature>
<gene>
    <name evidence="2" type="ORF">RRG08_013721</name>
</gene>
<dbReference type="Proteomes" id="UP001283361">
    <property type="component" value="Unassembled WGS sequence"/>
</dbReference>
<evidence type="ECO:0000313" key="2">
    <source>
        <dbReference type="EMBL" id="KAK3764667.1"/>
    </source>
</evidence>
<keyword evidence="3" id="KW-1185">Reference proteome</keyword>
<dbReference type="EMBL" id="JAWDGP010004415">
    <property type="protein sequence ID" value="KAK3764667.1"/>
    <property type="molecule type" value="Genomic_DNA"/>
</dbReference>
<name>A0AAE0ZA25_9GAST</name>
<evidence type="ECO:0000313" key="3">
    <source>
        <dbReference type="Proteomes" id="UP001283361"/>
    </source>
</evidence>